<evidence type="ECO:0000313" key="2">
    <source>
        <dbReference type="Proteomes" id="UP001217838"/>
    </source>
</evidence>
<accession>A0ABT5B1K6</accession>
<protein>
    <submittedName>
        <fullName evidence="1">Uncharacterized protein</fullName>
    </submittedName>
</protein>
<proteinExistence type="predicted"/>
<reference evidence="1 2" key="1">
    <citation type="submission" date="2022-11" db="EMBL/GenBank/DDBJ databases">
        <title>Minimal conservation of predation-associated metabolite biosynthetic gene clusters underscores biosynthetic potential of Myxococcota including descriptions for ten novel species: Archangium lansinium sp. nov., Myxococcus landrumus sp. nov., Nannocystis bai.</title>
        <authorList>
            <person name="Ahearne A."/>
            <person name="Stevens C."/>
            <person name="Dowd S."/>
        </authorList>
    </citation>
    <scope>NUCLEOTIDE SEQUENCE [LARGE SCALE GENOMIC DNA]</scope>
    <source>
        <strain evidence="1 2">NCELM</strain>
    </source>
</reference>
<dbReference type="EMBL" id="JAQNDN010000003">
    <property type="protein sequence ID" value="MDC0667980.1"/>
    <property type="molecule type" value="Genomic_DNA"/>
</dbReference>
<organism evidence="1 2">
    <name type="scientific">Nannocystis radixulma</name>
    <dbReference type="NCBI Taxonomy" id="2995305"/>
    <lineage>
        <taxon>Bacteria</taxon>
        <taxon>Pseudomonadati</taxon>
        <taxon>Myxococcota</taxon>
        <taxon>Polyangia</taxon>
        <taxon>Nannocystales</taxon>
        <taxon>Nannocystaceae</taxon>
        <taxon>Nannocystis</taxon>
    </lineage>
</organism>
<name>A0ABT5B1K6_9BACT</name>
<dbReference type="Proteomes" id="UP001217838">
    <property type="component" value="Unassembled WGS sequence"/>
</dbReference>
<comment type="caution">
    <text evidence="1">The sequence shown here is derived from an EMBL/GenBank/DDBJ whole genome shotgun (WGS) entry which is preliminary data.</text>
</comment>
<gene>
    <name evidence="1" type="ORF">POL58_09545</name>
</gene>
<dbReference type="RefSeq" id="WP_271996621.1">
    <property type="nucleotide sequence ID" value="NZ_JAQNDN010000003.1"/>
</dbReference>
<sequence length="45" mass="4893">MPAVILPVVLSIRVTAVVGVLPAQADAATTVVARKPWRWSVHFRI</sequence>
<evidence type="ECO:0000313" key="1">
    <source>
        <dbReference type="EMBL" id="MDC0667980.1"/>
    </source>
</evidence>
<keyword evidence="2" id="KW-1185">Reference proteome</keyword>